<dbReference type="InterPro" id="IPR038501">
    <property type="entry name" value="Spore_GerAC_C_sf"/>
</dbReference>
<keyword evidence="6" id="KW-0564">Palmitate</keyword>
<feature type="compositionally biased region" description="Gly residues" evidence="8">
    <location>
        <begin position="120"/>
        <end position="131"/>
    </location>
</feature>
<dbReference type="InterPro" id="IPR008844">
    <property type="entry name" value="Spore_GerAC-like"/>
</dbReference>
<evidence type="ECO:0000259" key="9">
    <source>
        <dbReference type="Pfam" id="PF05504"/>
    </source>
</evidence>
<protein>
    <submittedName>
        <fullName evidence="11">Uncharacterized protein</fullName>
    </submittedName>
</protein>
<dbReference type="EMBL" id="VSSQ01016097">
    <property type="protein sequence ID" value="MPM57110.1"/>
    <property type="molecule type" value="Genomic_DNA"/>
</dbReference>
<keyword evidence="4" id="KW-0732">Signal</keyword>
<evidence type="ECO:0000259" key="10">
    <source>
        <dbReference type="Pfam" id="PF25198"/>
    </source>
</evidence>
<keyword evidence="3" id="KW-0309">Germination</keyword>
<evidence type="ECO:0000313" key="11">
    <source>
        <dbReference type="EMBL" id="MPM57110.1"/>
    </source>
</evidence>
<keyword evidence="5" id="KW-0472">Membrane</keyword>
<comment type="caution">
    <text evidence="11">The sequence shown here is derived from an EMBL/GenBank/DDBJ whole genome shotgun (WGS) entry which is preliminary data.</text>
</comment>
<evidence type="ECO:0000256" key="3">
    <source>
        <dbReference type="ARBA" id="ARBA00022544"/>
    </source>
</evidence>
<evidence type="ECO:0000256" key="2">
    <source>
        <dbReference type="ARBA" id="ARBA00007886"/>
    </source>
</evidence>
<evidence type="ECO:0000256" key="6">
    <source>
        <dbReference type="ARBA" id="ARBA00023139"/>
    </source>
</evidence>
<feature type="region of interest" description="Disordered" evidence="8">
    <location>
        <begin position="102"/>
        <end position="133"/>
    </location>
</feature>
<evidence type="ECO:0000256" key="7">
    <source>
        <dbReference type="ARBA" id="ARBA00023288"/>
    </source>
</evidence>
<gene>
    <name evidence="11" type="ORF">SDC9_103928</name>
</gene>
<dbReference type="GO" id="GO:0009847">
    <property type="term" value="P:spore germination"/>
    <property type="evidence" value="ECO:0007669"/>
    <property type="project" value="InterPro"/>
</dbReference>
<dbReference type="Gene3D" id="3.30.300.210">
    <property type="entry name" value="Nutrient germinant receptor protein C, domain 3"/>
    <property type="match status" value="1"/>
</dbReference>
<feature type="domain" description="Spore germination GerAC-like C-terminal" evidence="9">
    <location>
        <begin position="146"/>
        <end position="297"/>
    </location>
</feature>
<dbReference type="InterPro" id="IPR046953">
    <property type="entry name" value="Spore_GerAC-like_C"/>
</dbReference>
<organism evidence="11">
    <name type="scientific">bioreactor metagenome</name>
    <dbReference type="NCBI Taxonomy" id="1076179"/>
    <lineage>
        <taxon>unclassified sequences</taxon>
        <taxon>metagenomes</taxon>
        <taxon>ecological metagenomes</taxon>
    </lineage>
</organism>
<accession>A0A645AVD4</accession>
<proteinExistence type="inferred from homology"/>
<dbReference type="GO" id="GO:0016020">
    <property type="term" value="C:membrane"/>
    <property type="evidence" value="ECO:0007669"/>
    <property type="project" value="UniProtKB-SubCell"/>
</dbReference>
<reference evidence="11" key="1">
    <citation type="submission" date="2019-08" db="EMBL/GenBank/DDBJ databases">
        <authorList>
            <person name="Kucharzyk K."/>
            <person name="Murdoch R.W."/>
            <person name="Higgins S."/>
            <person name="Loffler F."/>
        </authorList>
    </citation>
    <scope>NUCLEOTIDE SEQUENCE</scope>
</reference>
<dbReference type="PANTHER" id="PTHR35789:SF1">
    <property type="entry name" value="SPORE GERMINATION PROTEIN B3"/>
    <property type="match status" value="1"/>
</dbReference>
<evidence type="ECO:0000256" key="8">
    <source>
        <dbReference type="SAM" id="MobiDB-lite"/>
    </source>
</evidence>
<name>A0A645AVD4_9ZZZZ</name>
<evidence type="ECO:0000256" key="4">
    <source>
        <dbReference type="ARBA" id="ARBA00022729"/>
    </source>
</evidence>
<dbReference type="InterPro" id="IPR057336">
    <property type="entry name" value="GerAC_N"/>
</dbReference>
<comment type="similarity">
    <text evidence="2">Belongs to the GerABKC lipoprotein family.</text>
</comment>
<dbReference type="PANTHER" id="PTHR35789">
    <property type="entry name" value="SPORE GERMINATION PROTEIN B3"/>
    <property type="match status" value="1"/>
</dbReference>
<feature type="domain" description="Spore germination protein N-terminal" evidence="10">
    <location>
        <begin position="3"/>
        <end position="92"/>
    </location>
</feature>
<keyword evidence="7" id="KW-0449">Lipoprotein</keyword>
<evidence type="ECO:0000256" key="1">
    <source>
        <dbReference type="ARBA" id="ARBA00004635"/>
    </source>
</evidence>
<dbReference type="AlphaFoldDB" id="A0A645AVD4"/>
<sequence>MTKEVAERGMGDLLDLFNRDQKPSLRNYLLVLDGDARGFTSIVMEEEQFMGLYLYQLMNSQNRTLGIIDCQMYTFIERLNNPSCVNVVPVLKFTTIQAQVGAPSGGQSAGEQSSNHSSKEGGGGGSGGSGGSDSVPTLQQPYVYIDGAAVFVKTQMKAQLSARELEVYKLLTGKVHAGLLTASNPDAEGKLLGFSTLKNKFHSSATLEGDQVRLSLQLDLRVGLLEAQQTYNATPETIEQSRQNLHDVVSTRISELFERMRDENIDLFEIRKMMEDQYIFTLPEDFLKNTELDLTVNIIMDSLGTLKSSYY</sequence>
<dbReference type="Pfam" id="PF25198">
    <property type="entry name" value="Spore_GerAC_N"/>
    <property type="match status" value="1"/>
</dbReference>
<dbReference type="Pfam" id="PF05504">
    <property type="entry name" value="Spore_GerAC"/>
    <property type="match status" value="1"/>
</dbReference>
<comment type="subcellular location">
    <subcellularLocation>
        <location evidence="1">Membrane</location>
        <topology evidence="1">Lipid-anchor</topology>
    </subcellularLocation>
</comment>
<evidence type="ECO:0000256" key="5">
    <source>
        <dbReference type="ARBA" id="ARBA00023136"/>
    </source>
</evidence>